<dbReference type="EMBL" id="JH711646">
    <property type="protein sequence ID" value="EIW73833.1"/>
    <property type="molecule type" value="Genomic_DNA"/>
</dbReference>
<sequence length="676" mass="74782">MAPSAPSPASRTCYSPSLGLQLTRRANCSIQPCCIARLLLPIGLSLLFVILPPPPIDPTTLPVDLLILLLTVSPPNNVPAVALARPRRLRLRLPAPRVYCHERSLKGVVRMILSAEEATPQENRPPPGLLGIEAERYLEAHAYLPAAHWSIWYAFHKAFGPEDFIAYLNDCLPSYLKLKKRQPTQRRFTKPHIPKTPAQRQSTQQTQRARKASYNEALEKSQEVLVSKALKLHGAFGGKSVEHHLEAIVQTSCIKGSRRSIDPWNAYLSKRLRAVNDNLAPDAQHLTAAQFGTQLKEEWNNLTLEERAAITLESSKDLEDVRANKNSVAHNFLRTAWHDATTTLGNVSNILHDLASRTAVKVLLVAVRADVDHIMRPWIYSSDAKVEEDFHSITKHTIERFSMSLEACSVAGLSSLVNNYRAHIAGIKHSIVSIINKNLSSHTTHAVFQKTPYATFDTAVTEKYGVVYDGGNAPIKFCNLSSIGSIFNLCLMLAAWQNKTVKFRKFTKEEWEAWEEAQFQAAMDRMSSDTSDVPQHVDTSSMVHAQPASQLLSPATQLESFNVQPPPAEFAPVSFDFQPASTSLQPPSAAFNGVQPTPADYQLTLGGYPVGPNYPPDLGYQTPSANHKLTAFGTESYMPPPLAPAAMTFEFVNSFVGPSGHDFVPVNGNRRKRAKK</sequence>
<dbReference type="eggNOG" id="ENOG502R1DT">
    <property type="taxonomic scope" value="Eukaryota"/>
</dbReference>
<reference evidence="3" key="1">
    <citation type="journal article" date="2012" name="Science">
        <title>The Paleozoic origin of enzymatic lignin decomposition reconstructed from 31 fungal genomes.</title>
        <authorList>
            <person name="Floudas D."/>
            <person name="Binder M."/>
            <person name="Riley R."/>
            <person name="Barry K."/>
            <person name="Blanchette R.A."/>
            <person name="Henrissat B."/>
            <person name="Martinez A.T."/>
            <person name="Otillar R."/>
            <person name="Spatafora J.W."/>
            <person name="Yadav J.S."/>
            <person name="Aerts A."/>
            <person name="Benoit I."/>
            <person name="Boyd A."/>
            <person name="Carlson A."/>
            <person name="Copeland A."/>
            <person name="Coutinho P.M."/>
            <person name="de Vries R.P."/>
            <person name="Ferreira P."/>
            <person name="Findley K."/>
            <person name="Foster B."/>
            <person name="Gaskell J."/>
            <person name="Glotzer D."/>
            <person name="Gorecki P."/>
            <person name="Heitman J."/>
            <person name="Hesse C."/>
            <person name="Hori C."/>
            <person name="Igarashi K."/>
            <person name="Jurgens J.A."/>
            <person name="Kallen N."/>
            <person name="Kersten P."/>
            <person name="Kohler A."/>
            <person name="Kuees U."/>
            <person name="Kumar T.K.A."/>
            <person name="Kuo A."/>
            <person name="LaButti K."/>
            <person name="Larrondo L.F."/>
            <person name="Lindquist E."/>
            <person name="Ling A."/>
            <person name="Lombard V."/>
            <person name="Lucas S."/>
            <person name="Lundell T."/>
            <person name="Martin R."/>
            <person name="McLaughlin D.J."/>
            <person name="Morgenstern I."/>
            <person name="Morin E."/>
            <person name="Murat C."/>
            <person name="Nagy L.G."/>
            <person name="Nolan M."/>
            <person name="Ohm R.A."/>
            <person name="Patyshakuliyeva A."/>
            <person name="Rokas A."/>
            <person name="Ruiz-Duenas F.J."/>
            <person name="Sabat G."/>
            <person name="Salamov A."/>
            <person name="Samejima M."/>
            <person name="Schmutz J."/>
            <person name="Slot J.C."/>
            <person name="St John F."/>
            <person name="Stenlid J."/>
            <person name="Sun H."/>
            <person name="Sun S."/>
            <person name="Syed K."/>
            <person name="Tsang A."/>
            <person name="Wiebenga A."/>
            <person name="Young D."/>
            <person name="Pisabarro A."/>
            <person name="Eastwood D.C."/>
            <person name="Martin F."/>
            <person name="Cullen D."/>
            <person name="Grigoriev I.V."/>
            <person name="Hibbett D.S."/>
        </authorList>
    </citation>
    <scope>NUCLEOTIDE SEQUENCE [LARGE SCALE GENOMIC DNA]</scope>
    <source>
        <strain evidence="3">RWD-64-598 SS2</strain>
    </source>
</reference>
<name>R7SCF0_CONPW</name>
<dbReference type="Proteomes" id="UP000053558">
    <property type="component" value="Unassembled WGS sequence"/>
</dbReference>
<feature type="region of interest" description="Disordered" evidence="1">
    <location>
        <begin position="182"/>
        <end position="212"/>
    </location>
</feature>
<evidence type="ECO:0000256" key="1">
    <source>
        <dbReference type="SAM" id="MobiDB-lite"/>
    </source>
</evidence>
<feature type="compositionally biased region" description="Low complexity" evidence="1">
    <location>
        <begin position="196"/>
        <end position="207"/>
    </location>
</feature>
<dbReference type="GeneID" id="19209770"/>
<dbReference type="RefSeq" id="XP_007775990.1">
    <property type="nucleotide sequence ID" value="XM_007777800.1"/>
</dbReference>
<evidence type="ECO:0000313" key="2">
    <source>
        <dbReference type="EMBL" id="EIW73833.1"/>
    </source>
</evidence>
<dbReference type="OrthoDB" id="3043484at2759"/>
<gene>
    <name evidence="2" type="ORF">CONPUDRAFT_78473</name>
</gene>
<dbReference type="AlphaFoldDB" id="R7SCF0"/>
<dbReference type="KEGG" id="cput:CONPUDRAFT_78473"/>
<evidence type="ECO:0000313" key="3">
    <source>
        <dbReference type="Proteomes" id="UP000053558"/>
    </source>
</evidence>
<feature type="compositionally biased region" description="Basic residues" evidence="1">
    <location>
        <begin position="182"/>
        <end position="193"/>
    </location>
</feature>
<keyword evidence="3" id="KW-1185">Reference proteome</keyword>
<organism evidence="2 3">
    <name type="scientific">Coniophora puteana (strain RWD-64-598)</name>
    <name type="common">Brown rot fungus</name>
    <dbReference type="NCBI Taxonomy" id="741705"/>
    <lineage>
        <taxon>Eukaryota</taxon>
        <taxon>Fungi</taxon>
        <taxon>Dikarya</taxon>
        <taxon>Basidiomycota</taxon>
        <taxon>Agaricomycotina</taxon>
        <taxon>Agaricomycetes</taxon>
        <taxon>Agaricomycetidae</taxon>
        <taxon>Boletales</taxon>
        <taxon>Coniophorineae</taxon>
        <taxon>Coniophoraceae</taxon>
        <taxon>Coniophora</taxon>
    </lineage>
</organism>
<proteinExistence type="predicted"/>
<protein>
    <submittedName>
        <fullName evidence="2">Uncharacterized protein</fullName>
    </submittedName>
</protein>
<accession>R7SCF0</accession>